<feature type="transmembrane region" description="Helical" evidence="6">
    <location>
        <begin position="21"/>
        <end position="38"/>
    </location>
</feature>
<organism evidence="7 8">
    <name type="scientific">Microvirga terricola</name>
    <dbReference type="NCBI Taxonomy" id="2719797"/>
    <lineage>
        <taxon>Bacteria</taxon>
        <taxon>Pseudomonadati</taxon>
        <taxon>Pseudomonadota</taxon>
        <taxon>Alphaproteobacteria</taxon>
        <taxon>Hyphomicrobiales</taxon>
        <taxon>Methylobacteriaceae</taxon>
        <taxon>Microvirga</taxon>
    </lineage>
</organism>
<keyword evidence="4 6" id="KW-1133">Transmembrane helix</keyword>
<feature type="transmembrane region" description="Helical" evidence="6">
    <location>
        <begin position="112"/>
        <end position="132"/>
    </location>
</feature>
<dbReference type="CDD" id="cd06580">
    <property type="entry name" value="TM_PBP1_transp_TpRbsC_like"/>
    <property type="match status" value="1"/>
</dbReference>
<feature type="transmembrane region" description="Helical" evidence="6">
    <location>
        <begin position="196"/>
        <end position="219"/>
    </location>
</feature>
<feature type="transmembrane region" description="Helical" evidence="6">
    <location>
        <begin position="273"/>
        <end position="289"/>
    </location>
</feature>
<protein>
    <submittedName>
        <fullName evidence="7">ABC transporter permease</fullName>
    </submittedName>
</protein>
<evidence type="ECO:0000256" key="2">
    <source>
        <dbReference type="ARBA" id="ARBA00022475"/>
    </source>
</evidence>
<reference evidence="7 8" key="1">
    <citation type="submission" date="2020-03" db="EMBL/GenBank/DDBJ databases">
        <title>The genome sequence of Microvirga sp. c23x22.</title>
        <authorList>
            <person name="Zhang X."/>
        </authorList>
    </citation>
    <scope>NUCLEOTIDE SEQUENCE [LARGE SCALE GENOMIC DNA]</scope>
    <source>
        <strain evidence="8">c23x22</strain>
    </source>
</reference>
<dbReference type="PANTHER" id="PTHR47089:SF1">
    <property type="entry name" value="GUANOSINE ABC TRANSPORTER PERMEASE PROTEIN NUPP"/>
    <property type="match status" value="1"/>
</dbReference>
<feature type="transmembrane region" description="Helical" evidence="6">
    <location>
        <begin position="323"/>
        <end position="342"/>
    </location>
</feature>
<feature type="transmembrane region" description="Helical" evidence="6">
    <location>
        <begin position="58"/>
        <end position="81"/>
    </location>
</feature>
<sequence length="355" mass="37732">MRFELTPRPTISPVARALAPVLAFVTAFLIAGVVVWLMGRSPIAAFQVYVLQPLSDPWALQELLVKATPLALIAIGLSYCFRANFWNIGAEGQYVIGALLGSWLALKTHGGFWVMPAMLVLGILGGALYGLIPAFLKTRFGVNEILTSLMLVYVAQLLLDYLVRGPWRDPKGFNFPQSVTFDPAATLPLVADGSRVHYGTIFALVAVIVTAIVLGRTLFGYRLKLTGDAPRAARFAGFSAKHTTLAVFAISGGLAGLAGISEVSGQIGQLQPSISPGYGFTAITVAFLGRLNPIGILVASLVVALTFIGGESAQILLKLPLDLTQAFQGILLLCVLSADALVSHRIRFITRGGGK</sequence>
<dbReference type="EMBL" id="JAATJS010000004">
    <property type="protein sequence ID" value="NIX77553.1"/>
    <property type="molecule type" value="Genomic_DNA"/>
</dbReference>
<evidence type="ECO:0000256" key="3">
    <source>
        <dbReference type="ARBA" id="ARBA00022692"/>
    </source>
</evidence>
<keyword evidence="2" id="KW-1003">Cell membrane</keyword>
<comment type="caution">
    <text evidence="7">The sequence shown here is derived from an EMBL/GenBank/DDBJ whole genome shotgun (WGS) entry which is preliminary data.</text>
</comment>
<name>A0ABX0VDH4_9HYPH</name>
<dbReference type="InterPro" id="IPR001851">
    <property type="entry name" value="ABC_transp_permease"/>
</dbReference>
<evidence type="ECO:0000256" key="1">
    <source>
        <dbReference type="ARBA" id="ARBA00004651"/>
    </source>
</evidence>
<feature type="transmembrane region" description="Helical" evidence="6">
    <location>
        <begin position="88"/>
        <end position="106"/>
    </location>
</feature>
<evidence type="ECO:0000256" key="5">
    <source>
        <dbReference type="ARBA" id="ARBA00023136"/>
    </source>
</evidence>
<accession>A0ABX0VDH4</accession>
<dbReference type="Proteomes" id="UP000707352">
    <property type="component" value="Unassembled WGS sequence"/>
</dbReference>
<keyword evidence="8" id="KW-1185">Reference proteome</keyword>
<gene>
    <name evidence="7" type="ORF">HB375_13170</name>
</gene>
<dbReference type="PANTHER" id="PTHR47089">
    <property type="entry name" value="ABC TRANSPORTER, PERMEASE PROTEIN"/>
    <property type="match status" value="1"/>
</dbReference>
<evidence type="ECO:0000256" key="6">
    <source>
        <dbReference type="SAM" id="Phobius"/>
    </source>
</evidence>
<dbReference type="RefSeq" id="WP_167673453.1">
    <property type="nucleotide sequence ID" value="NZ_JAATJS010000004.1"/>
</dbReference>
<feature type="transmembrane region" description="Helical" evidence="6">
    <location>
        <begin position="296"/>
        <end position="317"/>
    </location>
</feature>
<evidence type="ECO:0000256" key="4">
    <source>
        <dbReference type="ARBA" id="ARBA00022989"/>
    </source>
</evidence>
<feature type="transmembrane region" description="Helical" evidence="6">
    <location>
        <begin position="240"/>
        <end position="261"/>
    </location>
</feature>
<comment type="subcellular location">
    <subcellularLocation>
        <location evidence="1">Cell membrane</location>
        <topology evidence="1">Multi-pass membrane protein</topology>
    </subcellularLocation>
</comment>
<dbReference type="Pfam" id="PF02653">
    <property type="entry name" value="BPD_transp_2"/>
    <property type="match status" value="1"/>
</dbReference>
<keyword evidence="3 6" id="KW-0812">Transmembrane</keyword>
<evidence type="ECO:0000313" key="7">
    <source>
        <dbReference type="EMBL" id="NIX77553.1"/>
    </source>
</evidence>
<proteinExistence type="predicted"/>
<evidence type="ECO:0000313" key="8">
    <source>
        <dbReference type="Proteomes" id="UP000707352"/>
    </source>
</evidence>
<feature type="transmembrane region" description="Helical" evidence="6">
    <location>
        <begin position="144"/>
        <end position="163"/>
    </location>
</feature>
<keyword evidence="5 6" id="KW-0472">Membrane</keyword>